<sequence length="348" mass="40133">MNQAAMTKLRKNGTLSIGALFGLFSLLMMALSAFQIKQDELNMVTRGLYDPRAVAFTFEDLGQAIDWKEIDTDRPFTVFTNPDEPIRGFYYQRETYIPPMISGRFFKENDFYRGQKYIVVGQAIDQQTIDNWQQQGYRLLGIMGASYASAIDHLILVNLDAMEQGKPAAYYNEDGEPVASEIYVINSHDKLIVGDELHFNHHTVFRVNTIAREDVGVFRFLEFSLFQIIISVLSHVLIFSLTLLFSFYWLEKQRTECIILWHLGIQLRKPYSRYALTLFGLLSISYGLIGILTLSWMLIFNHNLQTIIFHTNNMLIGYLLMLLAISASISLGSWRVKKTIYRREGVKQ</sequence>
<dbReference type="OrthoDB" id="1929615at2"/>
<gene>
    <name evidence="2" type="ordered locus">BH1754</name>
</gene>
<organism evidence="2 3">
    <name type="scientific">Halalkalibacterium halodurans (strain ATCC BAA-125 / DSM 18197 / FERM 7344 / JCM 9153 / C-125)</name>
    <name type="common">Bacillus halodurans</name>
    <dbReference type="NCBI Taxonomy" id="272558"/>
    <lineage>
        <taxon>Bacteria</taxon>
        <taxon>Bacillati</taxon>
        <taxon>Bacillota</taxon>
        <taxon>Bacilli</taxon>
        <taxon>Bacillales</taxon>
        <taxon>Bacillaceae</taxon>
        <taxon>Halalkalibacterium (ex Joshi et al. 2022)</taxon>
    </lineage>
</organism>
<dbReference type="HOGENOM" id="CLU_796089_0_0_9"/>
<dbReference type="PIR" id="B83869">
    <property type="entry name" value="B83869"/>
</dbReference>
<dbReference type="eggNOG" id="ENOG5033H40">
    <property type="taxonomic scope" value="Bacteria"/>
</dbReference>
<proteinExistence type="predicted"/>
<evidence type="ECO:0000256" key="1">
    <source>
        <dbReference type="SAM" id="Phobius"/>
    </source>
</evidence>
<keyword evidence="1" id="KW-0472">Membrane</keyword>
<keyword evidence="3" id="KW-1185">Reference proteome</keyword>
<reference evidence="2 3" key="1">
    <citation type="journal article" date="2000" name="Nucleic Acids Res.">
        <title>Complete genome sequence of the alkaliphilic bacterium Bacillus halodurans and genomic sequence comparison with Bacillus subtilis.</title>
        <authorList>
            <person name="Takami H."/>
            <person name="Nakasone K."/>
            <person name="Takaki Y."/>
            <person name="Maeno G."/>
            <person name="Sasaki R."/>
            <person name="Masui N."/>
            <person name="Fuji F."/>
            <person name="Hirama C."/>
            <person name="Nakamura Y."/>
            <person name="Ogasawara N."/>
            <person name="Kuhara S."/>
            <person name="Horikoshi K."/>
        </authorList>
    </citation>
    <scope>NUCLEOTIDE SEQUENCE [LARGE SCALE GENOMIC DNA]</scope>
    <source>
        <strain evidence="3">ATCC BAA-125 / DSM 18197 / FERM 7344 / JCM 9153 / C-125</strain>
    </source>
</reference>
<name>Q9KC20_HALH5</name>
<keyword evidence="1" id="KW-1133">Transmembrane helix</keyword>
<feature type="transmembrane region" description="Helical" evidence="1">
    <location>
        <begin position="225"/>
        <end position="250"/>
    </location>
</feature>
<dbReference type="EMBL" id="BA000004">
    <property type="protein sequence ID" value="BAB05473.1"/>
    <property type="molecule type" value="Genomic_DNA"/>
</dbReference>
<dbReference type="KEGG" id="bha:BH1754"/>
<dbReference type="RefSeq" id="WP_010897915.1">
    <property type="nucleotide sequence ID" value="NC_002570.2"/>
</dbReference>
<feature type="transmembrane region" description="Helical" evidence="1">
    <location>
        <begin position="315"/>
        <end position="334"/>
    </location>
</feature>
<evidence type="ECO:0000313" key="2">
    <source>
        <dbReference type="EMBL" id="BAB05473.1"/>
    </source>
</evidence>
<feature type="transmembrane region" description="Helical" evidence="1">
    <location>
        <begin position="271"/>
        <end position="295"/>
    </location>
</feature>
<accession>Q9KC20</accession>
<evidence type="ECO:0000313" key="3">
    <source>
        <dbReference type="Proteomes" id="UP000001258"/>
    </source>
</evidence>
<dbReference type="STRING" id="272558.gene:10727652"/>
<dbReference type="Proteomes" id="UP000001258">
    <property type="component" value="Chromosome"/>
</dbReference>
<keyword evidence="1" id="KW-0812">Transmembrane</keyword>
<dbReference type="AlphaFoldDB" id="Q9KC20"/>
<protein>
    <submittedName>
        <fullName evidence="2">BH1754 protein</fullName>
    </submittedName>
</protein>